<comment type="similarity">
    <text evidence="1">Belongs to the VPS16 family.</text>
</comment>
<evidence type="ECO:0000259" key="2">
    <source>
        <dbReference type="Pfam" id="PF04840"/>
    </source>
</evidence>
<dbReference type="GO" id="GO:0016197">
    <property type="term" value="P:endosomal transport"/>
    <property type="evidence" value="ECO:0007669"/>
    <property type="project" value="TreeGrafter"/>
</dbReference>
<dbReference type="Gene3D" id="3.30.70.100">
    <property type="match status" value="1"/>
</dbReference>
<proteinExistence type="inferred from homology"/>
<accession>A0A9Q1RMM7</accession>
<dbReference type="EMBL" id="JAJAGQ010000003">
    <property type="protein sequence ID" value="KAJ8567928.1"/>
    <property type="molecule type" value="Genomic_DNA"/>
</dbReference>
<dbReference type="AlphaFoldDB" id="A0A9Q1RMM7"/>
<dbReference type="InterPro" id="IPR006926">
    <property type="entry name" value="Vps16_N"/>
</dbReference>
<reference evidence="5" key="1">
    <citation type="journal article" date="2023" name="Proc. Natl. Acad. Sci. U.S.A.">
        <title>Genomic and structural basis for evolution of tropane alkaloid biosynthesis.</title>
        <authorList>
            <person name="Wanga Y.-J."/>
            <person name="Taina T."/>
            <person name="Yua J.-Y."/>
            <person name="Lia J."/>
            <person name="Xua B."/>
            <person name="Chenc J."/>
            <person name="D'Auriad J.C."/>
            <person name="Huanga J.-P."/>
            <person name="Huanga S.-X."/>
        </authorList>
    </citation>
    <scope>NUCLEOTIDE SEQUENCE [LARGE SCALE GENOMIC DNA]</scope>
    <source>
        <strain evidence="5">cv. KIB-2019</strain>
    </source>
</reference>
<evidence type="ECO:0000313" key="5">
    <source>
        <dbReference type="Proteomes" id="UP001152561"/>
    </source>
</evidence>
<organism evidence="4 5">
    <name type="scientific">Anisodus acutangulus</name>
    <dbReference type="NCBI Taxonomy" id="402998"/>
    <lineage>
        <taxon>Eukaryota</taxon>
        <taxon>Viridiplantae</taxon>
        <taxon>Streptophyta</taxon>
        <taxon>Embryophyta</taxon>
        <taxon>Tracheophyta</taxon>
        <taxon>Spermatophyta</taxon>
        <taxon>Magnoliopsida</taxon>
        <taxon>eudicotyledons</taxon>
        <taxon>Gunneridae</taxon>
        <taxon>Pentapetalae</taxon>
        <taxon>asterids</taxon>
        <taxon>lamiids</taxon>
        <taxon>Solanales</taxon>
        <taxon>Solanaceae</taxon>
        <taxon>Solanoideae</taxon>
        <taxon>Hyoscyameae</taxon>
        <taxon>Anisodus</taxon>
    </lineage>
</organism>
<dbReference type="InterPro" id="IPR036322">
    <property type="entry name" value="WD40_repeat_dom_sf"/>
</dbReference>
<gene>
    <name evidence="4" type="ORF">K7X08_020650</name>
</gene>
<evidence type="ECO:0008006" key="6">
    <source>
        <dbReference type="Google" id="ProtNLM"/>
    </source>
</evidence>
<evidence type="ECO:0000259" key="3">
    <source>
        <dbReference type="Pfam" id="PF04841"/>
    </source>
</evidence>
<dbReference type="FunFam" id="1.10.150.780:FF:000001">
    <property type="entry name" value="Vacuolar protein sorting-associated protein 16 homolog"/>
    <property type="match status" value="1"/>
</dbReference>
<evidence type="ECO:0000256" key="1">
    <source>
        <dbReference type="ARBA" id="ARBA00009250"/>
    </source>
</evidence>
<dbReference type="OrthoDB" id="1792at2759"/>
<dbReference type="GO" id="GO:0005765">
    <property type="term" value="C:lysosomal membrane"/>
    <property type="evidence" value="ECO:0007669"/>
    <property type="project" value="TreeGrafter"/>
</dbReference>
<dbReference type="GO" id="GO:0003779">
    <property type="term" value="F:actin binding"/>
    <property type="evidence" value="ECO:0007669"/>
    <property type="project" value="TreeGrafter"/>
</dbReference>
<dbReference type="PIRSF" id="PIRSF007949">
    <property type="entry name" value="VPS16"/>
    <property type="match status" value="1"/>
</dbReference>
<dbReference type="Proteomes" id="UP001152561">
    <property type="component" value="Unassembled WGS sequence"/>
</dbReference>
<name>A0A9Q1RMM7_9SOLA</name>
<feature type="domain" description="Vps16 N-terminal" evidence="3">
    <location>
        <begin position="8"/>
        <end position="410"/>
    </location>
</feature>
<dbReference type="Gene3D" id="1.10.150.780">
    <property type="entry name" value="Vps16, C-terminal region"/>
    <property type="match status" value="1"/>
</dbReference>
<dbReference type="InterPro" id="IPR016534">
    <property type="entry name" value="VPS16"/>
</dbReference>
<dbReference type="InterPro" id="IPR006925">
    <property type="entry name" value="Vps16_C"/>
</dbReference>
<dbReference type="InterPro" id="IPR038132">
    <property type="entry name" value="Vps16_C_sf"/>
</dbReference>
<protein>
    <recommendedName>
        <fullName evidence="6">Protein VACUOLELESS1</fullName>
    </recommendedName>
</protein>
<dbReference type="GO" id="GO:0006886">
    <property type="term" value="P:intracellular protein transport"/>
    <property type="evidence" value="ECO:0007669"/>
    <property type="project" value="InterPro"/>
</dbReference>
<dbReference type="Pfam" id="PF04840">
    <property type="entry name" value="Vps16_C"/>
    <property type="match status" value="1"/>
</dbReference>
<dbReference type="PANTHER" id="PTHR12811:SF0">
    <property type="entry name" value="VACUOLAR PROTEIN SORTING-ASSOCIATED PROTEIN 16 HOMOLOG"/>
    <property type="match status" value="1"/>
</dbReference>
<dbReference type="SUPFAM" id="SSF50978">
    <property type="entry name" value="WD40 repeat-like"/>
    <property type="match status" value="1"/>
</dbReference>
<dbReference type="GO" id="GO:0005768">
    <property type="term" value="C:endosome"/>
    <property type="evidence" value="ECO:0007669"/>
    <property type="project" value="TreeGrafter"/>
</dbReference>
<dbReference type="PANTHER" id="PTHR12811">
    <property type="entry name" value="VACUOLAR PROTEIN SORTING VPS16"/>
    <property type="match status" value="1"/>
</dbReference>
<sequence>MAAVTVAAEWQLLYNRYYRKPELYQMQWKHVDLRRNKVACAPFGGPIAVIRDDAKIVQLYAESALRKLRIFNSAGLQISETVWKNPGGRLIGMSWTDDQTLVCITQDGTIYRYNIHAEPIEPNSQLTLGVDCFTHSVVECVFWGNGVVCINEAFQVYCIPDFNNPKPIKLADTGLEEFPLCMAVIEPQYTMSGNVEVLMGVADHVLLVEGDGIQEVGLGIGPLQKMVVSQNGKLLASFTHDGRLLVMSTDFSSIIFEYPCESALPPEQLAWCGMDSILLYWDDMLLMVGPYGDPVRYFYDEPVLLIPECDGVRILSNMSMEFLHRVPDSTVSIFQIGSTLPAALLYDALDHFDRRSAKADENLRLIQSLLPEAVEACIDAAGHEFEVSQQRTLLRAASYGQAFCSHFQRDLIQEMCKTLRVINAVRHPDIGVPLSIQQYKLLTPAVLIARLINAHRHLLAQQISEYLSMNQEVVVMHWASTKITASAAIPDATLLEMLLDKLKICKGISYAAVAAHADKNGRRKLAAMLVEHEPRSSNQVPLFLSIGEEDTALMKATESGDTDLVYLVLFHIWQKRPALEFFGTIQARPLARDLFVNYARHYKHEFLKDFFLSTGYLQDVAFLLWKESWDLSKNPMASKGSPLHGPRIKLIQKAQRLFAETKEYVFESKAAEEHAKLLRMQHELEVTTKQAIFMDSSISDTIRTCIVLGNHRAAVKVKTEFKVSEKRWYWLKVFALATKRDWDSLEKFSNERRPPIGYRPFVEACVHADEKGEALKYIPKLTDPRERAEAYARIGMAKEAADAASQAKDNELLGSVPQLDKRSPWNSSAACPLSLPVFSYVSMRLRLKKCLDPAMTPGVVLHPTKVVVNVSVNGCQSRSSMKKCILGCLVPCLVQQTTCKNKVMIIASTLRGVEKVSIEEEKNLLTVIGEGIDTVKLVNKLRKKVGFTTIVNQGPEEEKPTDGKEEETTQPVPGVYFCNNNRVLPRVEMWEIKDPYYYNNSCYTFW</sequence>
<dbReference type="GO" id="GO:0042144">
    <property type="term" value="P:vacuole fusion, non-autophagic"/>
    <property type="evidence" value="ECO:0007669"/>
    <property type="project" value="TreeGrafter"/>
</dbReference>
<dbReference type="GO" id="GO:0030897">
    <property type="term" value="C:HOPS complex"/>
    <property type="evidence" value="ECO:0007669"/>
    <property type="project" value="TreeGrafter"/>
</dbReference>
<feature type="domain" description="Vps16 C-terminal" evidence="2">
    <location>
        <begin position="508"/>
        <end position="816"/>
    </location>
</feature>
<dbReference type="Pfam" id="PF04841">
    <property type="entry name" value="Vps16_N"/>
    <property type="match status" value="1"/>
</dbReference>
<comment type="caution">
    <text evidence="4">The sequence shown here is derived from an EMBL/GenBank/DDBJ whole genome shotgun (WGS) entry which is preliminary data.</text>
</comment>
<evidence type="ECO:0000313" key="4">
    <source>
        <dbReference type="EMBL" id="KAJ8567928.1"/>
    </source>
</evidence>
<keyword evidence="5" id="KW-1185">Reference proteome</keyword>